<organism evidence="1 2">
    <name type="scientific">Caballeronia pedi</name>
    <dbReference type="NCBI Taxonomy" id="1777141"/>
    <lineage>
        <taxon>Bacteria</taxon>
        <taxon>Pseudomonadati</taxon>
        <taxon>Pseudomonadota</taxon>
        <taxon>Betaproteobacteria</taxon>
        <taxon>Burkholderiales</taxon>
        <taxon>Burkholderiaceae</taxon>
        <taxon>Caballeronia</taxon>
    </lineage>
</organism>
<sequence length="42" mass="4623">MIAERQASIGFAELAGVKLRIQGAGRARDNQWPFVSARHASR</sequence>
<reference evidence="1" key="1">
    <citation type="submission" date="2016-01" db="EMBL/GenBank/DDBJ databases">
        <authorList>
            <person name="Peeters C."/>
        </authorList>
    </citation>
    <scope>NUCLEOTIDE SEQUENCE [LARGE SCALE GENOMIC DNA]</scope>
    <source>
        <strain evidence="1">LMG 29323</strain>
    </source>
</reference>
<protein>
    <submittedName>
        <fullName evidence="1">Uncharacterized protein</fullName>
    </submittedName>
</protein>
<evidence type="ECO:0000313" key="1">
    <source>
        <dbReference type="EMBL" id="SAL02893.1"/>
    </source>
</evidence>
<proteinExistence type="predicted"/>
<evidence type="ECO:0000313" key="2">
    <source>
        <dbReference type="Proteomes" id="UP000054911"/>
    </source>
</evidence>
<accession>A0A158E800</accession>
<dbReference type="EMBL" id="FCOE02000097">
    <property type="protein sequence ID" value="SAL02893.1"/>
    <property type="molecule type" value="Genomic_DNA"/>
</dbReference>
<name>A0A158E800_9BURK</name>
<keyword evidence="2" id="KW-1185">Reference proteome</keyword>
<dbReference type="Proteomes" id="UP000054911">
    <property type="component" value="Unassembled WGS sequence"/>
</dbReference>
<comment type="caution">
    <text evidence="1">The sequence shown here is derived from an EMBL/GenBank/DDBJ whole genome shotgun (WGS) entry which is preliminary data.</text>
</comment>
<dbReference type="AlphaFoldDB" id="A0A158E800"/>
<dbReference type="STRING" id="1777141.AWB80_08463"/>
<gene>
    <name evidence="1" type="ORF">AWB80_08463</name>
</gene>